<dbReference type="EMBL" id="BJWL01000313">
    <property type="protein sequence ID" value="GFS38466.1"/>
    <property type="molecule type" value="Genomic_DNA"/>
</dbReference>
<protein>
    <submittedName>
        <fullName evidence="2">Uncharacterized protein</fullName>
    </submittedName>
</protein>
<accession>A0A7J0DPN1</accession>
<comment type="caution">
    <text evidence="2">The sequence shown here is derived from an EMBL/GenBank/DDBJ whole genome shotgun (WGS) entry which is preliminary data.</text>
</comment>
<keyword evidence="3" id="KW-1185">Reference proteome</keyword>
<reference evidence="3" key="1">
    <citation type="submission" date="2019-07" db="EMBL/GenBank/DDBJ databases">
        <title>De Novo Assembly of kiwifruit Actinidia rufa.</title>
        <authorList>
            <person name="Sugita-Konishi S."/>
            <person name="Sato K."/>
            <person name="Mori E."/>
            <person name="Abe Y."/>
            <person name="Kisaki G."/>
            <person name="Hamano K."/>
            <person name="Suezawa K."/>
            <person name="Otani M."/>
            <person name="Fukuda T."/>
            <person name="Manabe T."/>
            <person name="Gomi K."/>
            <person name="Tabuchi M."/>
            <person name="Akimitsu K."/>
            <person name="Kataoka I."/>
        </authorList>
    </citation>
    <scope>NUCLEOTIDE SEQUENCE [LARGE SCALE GENOMIC DNA]</scope>
    <source>
        <strain evidence="3">cv. Fuchu</strain>
    </source>
</reference>
<name>A0A7J0DPN1_9ERIC</name>
<evidence type="ECO:0000313" key="3">
    <source>
        <dbReference type="Proteomes" id="UP000585474"/>
    </source>
</evidence>
<proteinExistence type="predicted"/>
<gene>
    <name evidence="2" type="ORF">Acr_00g0057630</name>
</gene>
<evidence type="ECO:0000256" key="1">
    <source>
        <dbReference type="SAM" id="MobiDB-lite"/>
    </source>
</evidence>
<sequence>MLLSSDLKNSNDLGFDPFQPQGVDEIEHSFIEGSGPNPSSGEVDMAPKFRAFGQKKTKASADPPIVADPPAIQHLTPVQDPILTLPRTTEVEASLTATRAVRKYLGQSLSFSRSANSSQMYAKGKQISLEGQSSELV</sequence>
<evidence type="ECO:0000313" key="2">
    <source>
        <dbReference type="EMBL" id="GFS38466.1"/>
    </source>
</evidence>
<dbReference type="AlphaFoldDB" id="A0A7J0DPN1"/>
<dbReference type="Proteomes" id="UP000585474">
    <property type="component" value="Unassembled WGS sequence"/>
</dbReference>
<feature type="compositionally biased region" description="Low complexity" evidence="1">
    <location>
        <begin position="1"/>
        <end position="13"/>
    </location>
</feature>
<organism evidence="2 3">
    <name type="scientific">Actinidia rufa</name>
    <dbReference type="NCBI Taxonomy" id="165716"/>
    <lineage>
        <taxon>Eukaryota</taxon>
        <taxon>Viridiplantae</taxon>
        <taxon>Streptophyta</taxon>
        <taxon>Embryophyta</taxon>
        <taxon>Tracheophyta</taxon>
        <taxon>Spermatophyta</taxon>
        <taxon>Magnoliopsida</taxon>
        <taxon>eudicotyledons</taxon>
        <taxon>Gunneridae</taxon>
        <taxon>Pentapetalae</taxon>
        <taxon>asterids</taxon>
        <taxon>Ericales</taxon>
        <taxon>Actinidiaceae</taxon>
        <taxon>Actinidia</taxon>
    </lineage>
</organism>
<feature type="region of interest" description="Disordered" evidence="1">
    <location>
        <begin position="1"/>
        <end position="45"/>
    </location>
</feature>